<dbReference type="AlphaFoldDB" id="A0A5N0TLI3"/>
<gene>
    <name evidence="3" type="ORF">F3N42_01195</name>
</gene>
<dbReference type="InterPro" id="IPR010905">
    <property type="entry name" value="Glyco_hydro_88"/>
</dbReference>
<evidence type="ECO:0000256" key="1">
    <source>
        <dbReference type="ARBA" id="ARBA00022801"/>
    </source>
</evidence>
<organism evidence="3 4">
    <name type="scientific">Marinihelvus fidelis</name>
    <dbReference type="NCBI Taxonomy" id="2613842"/>
    <lineage>
        <taxon>Bacteria</taxon>
        <taxon>Pseudomonadati</taxon>
        <taxon>Pseudomonadota</taxon>
        <taxon>Gammaproteobacteria</taxon>
        <taxon>Chromatiales</taxon>
        <taxon>Wenzhouxiangellaceae</taxon>
        <taxon>Marinihelvus</taxon>
    </lineage>
</organism>
<dbReference type="Gene3D" id="1.50.10.10">
    <property type="match status" value="1"/>
</dbReference>
<dbReference type="SUPFAM" id="SSF48208">
    <property type="entry name" value="Six-hairpin glycosidases"/>
    <property type="match status" value="1"/>
</dbReference>
<dbReference type="GO" id="GO:0016787">
    <property type="term" value="F:hydrolase activity"/>
    <property type="evidence" value="ECO:0007669"/>
    <property type="project" value="UniProtKB-KW"/>
</dbReference>
<dbReference type="InterPro" id="IPR012341">
    <property type="entry name" value="6hp_glycosidase-like_sf"/>
</dbReference>
<sequence length="358" mass="39211">MKFHVRGKALFQGVMLAVGLSGGGFAGPALASDPADIGELLSRNLLARDYMFYGDEALHYAEAAAAVGALRYADIADDADLEQALVDRYAPLLDNNSELVSRRAHVDMSVLGIVPLQIAIQTRSEPHLVQGLTFADRQWANPLEDGLTAETRWWIDDLYMVGMLQIQAYRATGEPKYADRAALQLSAYLPRLQHDSGLFWHSPDVPIFWGRGNGWVAVVMAEVLAALPADHPLRPEILVRYRKMMNALLPYQDENGMWRQVVDEPGFWPETSGTAMFAYAMATGIDSGLLDSATFEPVVKAAWSGLSGYIDADGNVGEVCVGTAKNNDLQFYMDRPRVSGDMHGQAPVLWLAVALDAP</sequence>
<evidence type="ECO:0000313" key="4">
    <source>
        <dbReference type="Proteomes" id="UP000325372"/>
    </source>
</evidence>
<dbReference type="InterPro" id="IPR008928">
    <property type="entry name" value="6-hairpin_glycosidase_sf"/>
</dbReference>
<dbReference type="Pfam" id="PF07470">
    <property type="entry name" value="Glyco_hydro_88"/>
    <property type="match status" value="1"/>
</dbReference>
<proteinExistence type="predicted"/>
<dbReference type="EMBL" id="VYXP01000001">
    <property type="protein sequence ID" value="KAA9134189.1"/>
    <property type="molecule type" value="Genomic_DNA"/>
</dbReference>
<accession>A0A5N0TLI3</accession>
<comment type="caution">
    <text evidence="3">The sequence shown here is derived from an EMBL/GenBank/DDBJ whole genome shotgun (WGS) entry which is preliminary data.</text>
</comment>
<dbReference type="InterPro" id="IPR052043">
    <property type="entry name" value="PolySaccharide_Degr_Enz"/>
</dbReference>
<dbReference type="PANTHER" id="PTHR33886">
    <property type="entry name" value="UNSATURATED RHAMNOGALACTURONAN HYDROLASE (EUROFUNG)"/>
    <property type="match status" value="1"/>
</dbReference>
<dbReference type="RefSeq" id="WP_191621152.1">
    <property type="nucleotide sequence ID" value="NZ_VYXP01000001.1"/>
</dbReference>
<feature type="signal peptide" evidence="2">
    <location>
        <begin position="1"/>
        <end position="31"/>
    </location>
</feature>
<keyword evidence="2" id="KW-0732">Signal</keyword>
<evidence type="ECO:0000256" key="2">
    <source>
        <dbReference type="SAM" id="SignalP"/>
    </source>
</evidence>
<dbReference type="Proteomes" id="UP000325372">
    <property type="component" value="Unassembled WGS sequence"/>
</dbReference>
<dbReference type="PANTHER" id="PTHR33886:SF8">
    <property type="entry name" value="UNSATURATED RHAMNOGALACTURONAN HYDROLASE (EUROFUNG)"/>
    <property type="match status" value="1"/>
</dbReference>
<keyword evidence="4" id="KW-1185">Reference proteome</keyword>
<protein>
    <submittedName>
        <fullName evidence="3">Glycosyl hydrolase</fullName>
    </submittedName>
</protein>
<dbReference type="GO" id="GO:0005975">
    <property type="term" value="P:carbohydrate metabolic process"/>
    <property type="evidence" value="ECO:0007669"/>
    <property type="project" value="InterPro"/>
</dbReference>
<reference evidence="3 4" key="1">
    <citation type="submission" date="2019-09" db="EMBL/GenBank/DDBJ databases">
        <title>Wenzhouxiangella sp. Genome sequencing and assembly.</title>
        <authorList>
            <person name="Zhang R."/>
        </authorList>
    </citation>
    <scope>NUCLEOTIDE SEQUENCE [LARGE SCALE GENOMIC DNA]</scope>
    <source>
        <strain evidence="3 4">W260</strain>
    </source>
</reference>
<name>A0A5N0TLI3_9GAMM</name>
<keyword evidence="1 3" id="KW-0378">Hydrolase</keyword>
<evidence type="ECO:0000313" key="3">
    <source>
        <dbReference type="EMBL" id="KAA9134189.1"/>
    </source>
</evidence>
<feature type="chain" id="PRO_5024446046" evidence="2">
    <location>
        <begin position="32"/>
        <end position="358"/>
    </location>
</feature>